<keyword evidence="5" id="KW-1185">Reference proteome</keyword>
<dbReference type="PANTHER" id="PTHR23028">
    <property type="entry name" value="ACETYLTRANSFERASE"/>
    <property type="match status" value="1"/>
</dbReference>
<accession>A0A2W2CF56</accession>
<sequence length="396" mass="43086">MTQQAGRMARQLPTLNGLRAIAAVTVFFSHTTLFGFFADERIDDWWYTALSRTGSAALGFFFILSGFVLTWSAPDHEPNRRFWRRRAARILPNHLVVCAVFIVLLILVRGGAPLWPTVANLALVQSWIPNEFIFNGVNPPSWSLSCEIFFYASFPWVLAGIRRLSAAWLWSLAGGIVAAMLVAPAFSMAFLPAEPTYTYADAAFPQFWFVQQFPLTRMLDFVLGIVIAQLVMRGLWIRLSLPAAALVTLAFYGVSVVVPLLYSVVAAMVIPLALLVAAAARADVEGHRSPLRGRFSGWLGDTSFAFYLLHILVLYGASNMSPNGFGVAAALAVMIGAYLVTLGLASLLHIGVERPMMRRFAKARKPAAAPRPAAAATASPALEPTPIATGDGTRVT</sequence>
<dbReference type="GO" id="GO:0016747">
    <property type="term" value="F:acyltransferase activity, transferring groups other than amino-acyl groups"/>
    <property type="evidence" value="ECO:0007669"/>
    <property type="project" value="InterPro"/>
</dbReference>
<dbReference type="EMBL" id="POTX01000067">
    <property type="protein sequence ID" value="PZF97162.1"/>
    <property type="molecule type" value="Genomic_DNA"/>
</dbReference>
<dbReference type="GO" id="GO:0016020">
    <property type="term" value="C:membrane"/>
    <property type="evidence" value="ECO:0007669"/>
    <property type="project" value="TreeGrafter"/>
</dbReference>
<dbReference type="OrthoDB" id="9796461at2"/>
<keyword evidence="4" id="KW-0808">Transferase</keyword>
<keyword evidence="2" id="KW-1133">Transmembrane helix</keyword>
<dbReference type="AlphaFoldDB" id="A0A2W2CF56"/>
<protein>
    <submittedName>
        <fullName evidence="4">Acyltransferase</fullName>
    </submittedName>
</protein>
<dbReference type="GO" id="GO:0000271">
    <property type="term" value="P:polysaccharide biosynthetic process"/>
    <property type="evidence" value="ECO:0007669"/>
    <property type="project" value="TreeGrafter"/>
</dbReference>
<evidence type="ECO:0000256" key="2">
    <source>
        <dbReference type="SAM" id="Phobius"/>
    </source>
</evidence>
<feature type="transmembrane region" description="Helical" evidence="2">
    <location>
        <begin position="298"/>
        <end position="318"/>
    </location>
</feature>
<dbReference type="PANTHER" id="PTHR23028:SF131">
    <property type="entry name" value="BLR2367 PROTEIN"/>
    <property type="match status" value="1"/>
</dbReference>
<gene>
    <name evidence="4" type="ORF">C1I93_12585</name>
</gene>
<proteinExistence type="predicted"/>
<feature type="transmembrane region" description="Helical" evidence="2">
    <location>
        <begin position="20"/>
        <end position="38"/>
    </location>
</feature>
<feature type="transmembrane region" description="Helical" evidence="2">
    <location>
        <begin position="207"/>
        <end position="228"/>
    </location>
</feature>
<organism evidence="4 5">
    <name type="scientific">Micromonospora endophytica</name>
    <dbReference type="NCBI Taxonomy" id="515350"/>
    <lineage>
        <taxon>Bacteria</taxon>
        <taxon>Bacillati</taxon>
        <taxon>Actinomycetota</taxon>
        <taxon>Actinomycetes</taxon>
        <taxon>Micromonosporales</taxon>
        <taxon>Micromonosporaceae</taxon>
        <taxon>Micromonospora</taxon>
    </lineage>
</organism>
<comment type="caution">
    <text evidence="4">The sequence shown here is derived from an EMBL/GenBank/DDBJ whole genome shotgun (WGS) entry which is preliminary data.</text>
</comment>
<evidence type="ECO:0000313" key="4">
    <source>
        <dbReference type="EMBL" id="PZF97162.1"/>
    </source>
</evidence>
<dbReference type="InterPro" id="IPR050879">
    <property type="entry name" value="Acyltransferase_3"/>
</dbReference>
<dbReference type="Proteomes" id="UP000248627">
    <property type="component" value="Unassembled WGS sequence"/>
</dbReference>
<feature type="transmembrane region" description="Helical" evidence="2">
    <location>
        <begin position="142"/>
        <end position="161"/>
    </location>
</feature>
<feature type="transmembrane region" description="Helical" evidence="2">
    <location>
        <begin position="50"/>
        <end position="69"/>
    </location>
</feature>
<feature type="transmembrane region" description="Helical" evidence="2">
    <location>
        <begin position="260"/>
        <end position="278"/>
    </location>
</feature>
<keyword evidence="2" id="KW-0812">Transmembrane</keyword>
<dbReference type="InterPro" id="IPR002656">
    <property type="entry name" value="Acyl_transf_3_dom"/>
</dbReference>
<feature type="region of interest" description="Disordered" evidence="1">
    <location>
        <begin position="373"/>
        <end position="396"/>
    </location>
</feature>
<feature type="domain" description="Acyltransferase 3" evidence="3">
    <location>
        <begin position="15"/>
        <end position="342"/>
    </location>
</feature>
<keyword evidence="4" id="KW-0012">Acyltransferase</keyword>
<feature type="transmembrane region" description="Helical" evidence="2">
    <location>
        <begin position="235"/>
        <end position="254"/>
    </location>
</feature>
<feature type="transmembrane region" description="Helical" evidence="2">
    <location>
        <begin position="90"/>
        <end position="108"/>
    </location>
</feature>
<dbReference type="RefSeq" id="WP_111243457.1">
    <property type="nucleotide sequence ID" value="NZ_POTX01000067.1"/>
</dbReference>
<name>A0A2W2CF56_9ACTN</name>
<dbReference type="Pfam" id="PF01757">
    <property type="entry name" value="Acyl_transf_3"/>
    <property type="match status" value="1"/>
</dbReference>
<evidence type="ECO:0000313" key="5">
    <source>
        <dbReference type="Proteomes" id="UP000248627"/>
    </source>
</evidence>
<feature type="transmembrane region" description="Helical" evidence="2">
    <location>
        <begin position="324"/>
        <end position="352"/>
    </location>
</feature>
<reference evidence="4 5" key="1">
    <citation type="submission" date="2018-01" db="EMBL/GenBank/DDBJ databases">
        <title>Draft genome sequence of Jishengella endophytica.</title>
        <authorList>
            <person name="Sahin N."/>
            <person name="Ay H."/>
            <person name="Saygin H."/>
        </authorList>
    </citation>
    <scope>NUCLEOTIDE SEQUENCE [LARGE SCALE GENOMIC DNA]</scope>
    <source>
        <strain evidence="4 5">DSM 45430</strain>
    </source>
</reference>
<evidence type="ECO:0000256" key="1">
    <source>
        <dbReference type="SAM" id="MobiDB-lite"/>
    </source>
</evidence>
<keyword evidence="2" id="KW-0472">Membrane</keyword>
<feature type="transmembrane region" description="Helical" evidence="2">
    <location>
        <begin position="168"/>
        <end position="187"/>
    </location>
</feature>
<evidence type="ECO:0000259" key="3">
    <source>
        <dbReference type="Pfam" id="PF01757"/>
    </source>
</evidence>